<name>A0AAX4JSB9_9TREE</name>
<dbReference type="EMBL" id="CP144099">
    <property type="protein sequence ID" value="WWC87410.1"/>
    <property type="molecule type" value="Genomic_DNA"/>
</dbReference>
<evidence type="ECO:0000313" key="2">
    <source>
        <dbReference type="EMBL" id="WWC87410.1"/>
    </source>
</evidence>
<dbReference type="RefSeq" id="XP_066074173.1">
    <property type="nucleotide sequence ID" value="XM_066218076.1"/>
</dbReference>
<keyword evidence="3" id="KW-1185">Reference proteome</keyword>
<evidence type="ECO:0000313" key="3">
    <source>
        <dbReference type="Proteomes" id="UP001355207"/>
    </source>
</evidence>
<evidence type="ECO:0000256" key="1">
    <source>
        <dbReference type="SAM" id="MobiDB-lite"/>
    </source>
</evidence>
<reference evidence="2 3" key="1">
    <citation type="submission" date="2024-01" db="EMBL/GenBank/DDBJ databases">
        <title>Comparative genomics of Cryptococcus and Kwoniella reveals pathogenesis evolution and contrasting modes of karyotype evolution via chromosome fusion or intercentromeric recombination.</title>
        <authorList>
            <person name="Coelho M.A."/>
            <person name="David-Palma M."/>
            <person name="Shea T."/>
            <person name="Bowers K."/>
            <person name="McGinley-Smith S."/>
            <person name="Mohammad A.W."/>
            <person name="Gnirke A."/>
            <person name="Yurkov A.M."/>
            <person name="Nowrousian M."/>
            <person name="Sun S."/>
            <person name="Cuomo C.A."/>
            <person name="Heitman J."/>
        </authorList>
    </citation>
    <scope>NUCLEOTIDE SEQUENCE [LARGE SCALE GENOMIC DNA]</scope>
    <source>
        <strain evidence="2 3">CBS 6074</strain>
    </source>
</reference>
<dbReference type="GeneID" id="91092971"/>
<sequence length="237" mass="26101">MSATTSYNDTSSQMTFASNLSVGDSRDSRFDRGIWQIRNKGTRGVKQASSIPDSVSLRNLKVERWSNEVPGGKENIYRIEGYDEKKEDWYKCELNEDEMRSYISKNANSINSSLNSNSVIGGNQPQCQFFQDVLGGKYGLNEAEDAPPKVWHTRKDAADIYSYNNGSNSEGNSTNSAYSDYSDDIIRSMASSIVVPPMHSGHSATDYSNSSGSNYYSSRYCGGGGSSFSAQSSILSY</sequence>
<dbReference type="Proteomes" id="UP001355207">
    <property type="component" value="Chromosome 2"/>
</dbReference>
<accession>A0AAX4JSB9</accession>
<organism evidence="2 3">
    <name type="scientific">Kwoniella dendrophila CBS 6074</name>
    <dbReference type="NCBI Taxonomy" id="1295534"/>
    <lineage>
        <taxon>Eukaryota</taxon>
        <taxon>Fungi</taxon>
        <taxon>Dikarya</taxon>
        <taxon>Basidiomycota</taxon>
        <taxon>Agaricomycotina</taxon>
        <taxon>Tremellomycetes</taxon>
        <taxon>Tremellales</taxon>
        <taxon>Cryptococcaceae</taxon>
        <taxon>Kwoniella</taxon>
    </lineage>
</organism>
<gene>
    <name evidence="2" type="ORF">L201_002299</name>
</gene>
<proteinExistence type="predicted"/>
<feature type="compositionally biased region" description="Polar residues" evidence="1">
    <location>
        <begin position="1"/>
        <end position="22"/>
    </location>
</feature>
<dbReference type="AlphaFoldDB" id="A0AAX4JSB9"/>
<feature type="region of interest" description="Disordered" evidence="1">
    <location>
        <begin position="1"/>
        <end position="26"/>
    </location>
</feature>
<protein>
    <submittedName>
        <fullName evidence="2">Uncharacterized protein</fullName>
    </submittedName>
</protein>